<gene>
    <name evidence="2" type="ORF">METZ01_LOCUS268156</name>
</gene>
<organism evidence="2">
    <name type="scientific">marine metagenome</name>
    <dbReference type="NCBI Taxonomy" id="408172"/>
    <lineage>
        <taxon>unclassified sequences</taxon>
        <taxon>metagenomes</taxon>
        <taxon>ecological metagenomes</taxon>
    </lineage>
</organism>
<dbReference type="Pfam" id="PF00294">
    <property type="entry name" value="PfkB"/>
    <property type="match status" value="1"/>
</dbReference>
<dbReference type="InterPro" id="IPR011611">
    <property type="entry name" value="PfkB_dom"/>
</dbReference>
<evidence type="ECO:0000313" key="2">
    <source>
        <dbReference type="EMBL" id="SVC15302.1"/>
    </source>
</evidence>
<dbReference type="AlphaFoldDB" id="A0A382JVE0"/>
<name>A0A382JVE0_9ZZZZ</name>
<dbReference type="SUPFAM" id="SSF53613">
    <property type="entry name" value="Ribokinase-like"/>
    <property type="match status" value="1"/>
</dbReference>
<dbReference type="InterPro" id="IPR029056">
    <property type="entry name" value="Ribokinase-like"/>
</dbReference>
<reference evidence="2" key="1">
    <citation type="submission" date="2018-05" db="EMBL/GenBank/DDBJ databases">
        <authorList>
            <person name="Lanie J.A."/>
            <person name="Ng W.-L."/>
            <person name="Kazmierczak K.M."/>
            <person name="Andrzejewski T.M."/>
            <person name="Davidsen T.M."/>
            <person name="Wayne K.J."/>
            <person name="Tettelin H."/>
            <person name="Glass J.I."/>
            <person name="Rusch D."/>
            <person name="Podicherti R."/>
            <person name="Tsui H.-C.T."/>
            <person name="Winkler M.E."/>
        </authorList>
    </citation>
    <scope>NUCLEOTIDE SEQUENCE</scope>
</reference>
<feature type="domain" description="Carbohydrate kinase PfkB" evidence="1">
    <location>
        <begin position="22"/>
        <end position="66"/>
    </location>
</feature>
<protein>
    <recommendedName>
        <fullName evidence="1">Carbohydrate kinase PfkB domain-containing protein</fullName>
    </recommendedName>
</protein>
<feature type="non-terminal residue" evidence="2">
    <location>
        <position position="68"/>
    </location>
</feature>
<evidence type="ECO:0000259" key="1">
    <source>
        <dbReference type="Pfam" id="PF00294"/>
    </source>
</evidence>
<sequence length="68" mass="7253">MSLVGLESVKKISDNLDIKTTVSGGSVANSIVCLAQNKIKTAFIGKVGKDLMGDKFIEGLTKERVHFA</sequence>
<dbReference type="Gene3D" id="3.40.1190.30">
    <property type="match status" value="1"/>
</dbReference>
<proteinExistence type="predicted"/>
<accession>A0A382JVE0</accession>
<dbReference type="EMBL" id="UINC01076283">
    <property type="protein sequence ID" value="SVC15302.1"/>
    <property type="molecule type" value="Genomic_DNA"/>
</dbReference>